<evidence type="ECO:0000256" key="6">
    <source>
        <dbReference type="ARBA" id="ARBA00023136"/>
    </source>
</evidence>
<dbReference type="PANTHER" id="PTHR30250:SF10">
    <property type="entry name" value="LIPOPOLYSACCHARIDE BIOSYNTHESIS PROTEIN WZXC"/>
    <property type="match status" value="1"/>
</dbReference>
<accession>A0A2T4YW15</accession>
<feature type="transmembrane region" description="Helical" evidence="7">
    <location>
        <begin position="113"/>
        <end position="131"/>
    </location>
</feature>
<keyword evidence="5 7" id="KW-1133">Transmembrane helix</keyword>
<evidence type="ECO:0000313" key="9">
    <source>
        <dbReference type="Proteomes" id="UP000240996"/>
    </source>
</evidence>
<keyword evidence="6 7" id="KW-0472">Membrane</keyword>
<evidence type="ECO:0000256" key="7">
    <source>
        <dbReference type="SAM" id="Phobius"/>
    </source>
</evidence>
<dbReference type="AlphaFoldDB" id="A0A2T4YW15"/>
<feature type="transmembrane region" description="Helical" evidence="7">
    <location>
        <begin position="322"/>
        <end position="343"/>
    </location>
</feature>
<gene>
    <name evidence="8" type="ORF">C8J24_1400</name>
</gene>
<keyword evidence="9" id="KW-1185">Reference proteome</keyword>
<reference evidence="8 9" key="1">
    <citation type="submission" date="2018-04" db="EMBL/GenBank/DDBJ databases">
        <title>Genomic Encyclopedia of Type Strains, Phase III (KMG-III): the genomes of soil and plant-associated and newly described type strains.</title>
        <authorList>
            <person name="Whitman W."/>
        </authorList>
    </citation>
    <scope>NUCLEOTIDE SEQUENCE [LARGE SCALE GENOMIC DNA]</scope>
    <source>
        <strain evidence="8 9">NW12</strain>
    </source>
</reference>
<keyword evidence="4 7" id="KW-0812">Transmembrane</keyword>
<evidence type="ECO:0000256" key="3">
    <source>
        <dbReference type="ARBA" id="ARBA00022475"/>
    </source>
</evidence>
<evidence type="ECO:0000313" key="8">
    <source>
        <dbReference type="EMBL" id="PTM47992.1"/>
    </source>
</evidence>
<dbReference type="Proteomes" id="UP000240996">
    <property type="component" value="Unassembled WGS sequence"/>
</dbReference>
<evidence type="ECO:0000256" key="5">
    <source>
        <dbReference type="ARBA" id="ARBA00022989"/>
    </source>
</evidence>
<evidence type="ECO:0000256" key="4">
    <source>
        <dbReference type="ARBA" id="ARBA00022692"/>
    </source>
</evidence>
<dbReference type="RefSeq" id="WP_107931200.1">
    <property type="nucleotide sequence ID" value="NZ_PZZN01000001.1"/>
</dbReference>
<sequence>MSVRKAFVWAISGQLLSFFATLGTTVILTRLLNPHEIGIYAVSMAIVGILQAVSSFGISAYLVSEQDLTDEKLHSAFTVNAIASLVLCVVIAFSSSISEVTKDDPLIGTTLKILSIIPAISIVEFIPSVMLQRDMRFALFSRIAIARTFLGSITSIAAALLGAGALSPAYGALVFSVVGAILFLLTAQSQRRARVSLRQWREIVSFGIKSLSIGGVSLISMRLSEIILGRMLGLSSLGIYTRANSISTIIFQNLYGSAARVFMAQMADEEHRGNDLRTVYLRGLDIVLGLMWPTVMGIAVLSGPVVLLLFGPLWIAASLPLSILMVVQAIGLSFAMSSELFILRNEIGRQVPLESFRSLIGVCAFTVGCFFGIAGAAAGRIFDSITGAYLFIPHMRRLSNAKPGELGSIFQRNMVLTTVTIMPSSLLMAWHGWNASVPLVQVGVSIVVAAVLWLVALRHQRHPLYDEALLVLRRSGMYPRRYY</sequence>
<keyword evidence="3" id="KW-1003">Cell membrane</keyword>
<dbReference type="PANTHER" id="PTHR30250">
    <property type="entry name" value="PST FAMILY PREDICTED COLANIC ACID TRANSPORTER"/>
    <property type="match status" value="1"/>
</dbReference>
<dbReference type="GO" id="GO:0005886">
    <property type="term" value="C:plasma membrane"/>
    <property type="evidence" value="ECO:0007669"/>
    <property type="project" value="UniProtKB-SubCell"/>
</dbReference>
<feature type="transmembrane region" description="Helical" evidence="7">
    <location>
        <begin position="75"/>
        <end position="93"/>
    </location>
</feature>
<name>A0A2T4YW15_9SPHN</name>
<feature type="transmembrane region" description="Helical" evidence="7">
    <location>
        <begin position="169"/>
        <end position="187"/>
    </location>
</feature>
<feature type="transmembrane region" description="Helical" evidence="7">
    <location>
        <begin position="37"/>
        <end position="63"/>
    </location>
</feature>
<comment type="subcellular location">
    <subcellularLocation>
        <location evidence="1">Cell membrane</location>
        <topology evidence="1">Multi-pass membrane protein</topology>
    </subcellularLocation>
</comment>
<dbReference type="Pfam" id="PF13440">
    <property type="entry name" value="Polysacc_synt_3"/>
    <property type="match status" value="1"/>
</dbReference>
<organism evidence="8 9">
    <name type="scientific">Sphingomonas aerolata</name>
    <dbReference type="NCBI Taxonomy" id="185951"/>
    <lineage>
        <taxon>Bacteria</taxon>
        <taxon>Pseudomonadati</taxon>
        <taxon>Pseudomonadota</taxon>
        <taxon>Alphaproteobacteria</taxon>
        <taxon>Sphingomonadales</taxon>
        <taxon>Sphingomonadaceae</taxon>
        <taxon>Sphingomonas</taxon>
    </lineage>
</organism>
<dbReference type="InterPro" id="IPR050833">
    <property type="entry name" value="Poly_Biosynth_Transport"/>
</dbReference>
<dbReference type="EMBL" id="PZZN01000001">
    <property type="protein sequence ID" value="PTM47992.1"/>
    <property type="molecule type" value="Genomic_DNA"/>
</dbReference>
<evidence type="ECO:0000256" key="2">
    <source>
        <dbReference type="ARBA" id="ARBA00007430"/>
    </source>
</evidence>
<protein>
    <submittedName>
        <fullName evidence="8">O-antigen/teichoic acid export membrane protein</fullName>
    </submittedName>
</protein>
<proteinExistence type="inferred from homology"/>
<comment type="caution">
    <text evidence="8">The sequence shown here is derived from an EMBL/GenBank/DDBJ whole genome shotgun (WGS) entry which is preliminary data.</text>
</comment>
<feature type="transmembrane region" description="Helical" evidence="7">
    <location>
        <begin position="143"/>
        <end position="163"/>
    </location>
</feature>
<feature type="transmembrane region" description="Helical" evidence="7">
    <location>
        <begin position="7"/>
        <end position="31"/>
    </location>
</feature>
<feature type="transmembrane region" description="Helical" evidence="7">
    <location>
        <begin position="359"/>
        <end position="392"/>
    </location>
</feature>
<feature type="transmembrane region" description="Helical" evidence="7">
    <location>
        <begin position="439"/>
        <end position="457"/>
    </location>
</feature>
<comment type="similarity">
    <text evidence="2">Belongs to the polysaccharide synthase family.</text>
</comment>
<feature type="transmembrane region" description="Helical" evidence="7">
    <location>
        <begin position="286"/>
        <end position="310"/>
    </location>
</feature>
<evidence type="ECO:0000256" key="1">
    <source>
        <dbReference type="ARBA" id="ARBA00004651"/>
    </source>
</evidence>